<evidence type="ECO:0000313" key="2">
    <source>
        <dbReference type="Proteomes" id="UP000184028"/>
    </source>
</evidence>
<dbReference type="AlphaFoldDB" id="A0A1M7E771"/>
<keyword evidence="2" id="KW-1185">Reference proteome</keyword>
<gene>
    <name evidence="1" type="ORF">SAMN05444484_102887</name>
</gene>
<feature type="non-terminal residue" evidence="1">
    <location>
        <position position="60"/>
    </location>
</feature>
<dbReference type="Proteomes" id="UP000184028">
    <property type="component" value="Unassembled WGS sequence"/>
</dbReference>
<sequence length="60" mass="6656">MKGIVELNKGATFAPATTNKFTDILARCFNQTEIKFRKKKIKKACGNGKEFLDLHPANTG</sequence>
<organism evidence="1 2">
    <name type="scientific">Flavobacterium chilense</name>
    <dbReference type="NCBI Taxonomy" id="946677"/>
    <lineage>
        <taxon>Bacteria</taxon>
        <taxon>Pseudomonadati</taxon>
        <taxon>Bacteroidota</taxon>
        <taxon>Flavobacteriia</taxon>
        <taxon>Flavobacteriales</taxon>
        <taxon>Flavobacteriaceae</taxon>
        <taxon>Flavobacterium</taxon>
    </lineage>
</organism>
<accession>A0A1M7E771</accession>
<reference evidence="2" key="1">
    <citation type="submission" date="2016-11" db="EMBL/GenBank/DDBJ databases">
        <authorList>
            <person name="Varghese N."/>
            <person name="Submissions S."/>
        </authorList>
    </citation>
    <scope>NUCLEOTIDE SEQUENCE [LARGE SCALE GENOMIC DNA]</scope>
    <source>
        <strain evidence="2">DSM 24724</strain>
    </source>
</reference>
<name>A0A1M7E771_9FLAO</name>
<proteinExistence type="predicted"/>
<evidence type="ECO:0000313" key="1">
    <source>
        <dbReference type="EMBL" id="SHL87219.1"/>
    </source>
</evidence>
<protein>
    <submittedName>
        <fullName evidence="1">Uncharacterized protein</fullName>
    </submittedName>
</protein>
<dbReference type="EMBL" id="FRBT01000002">
    <property type="protein sequence ID" value="SHL87219.1"/>
    <property type="molecule type" value="Genomic_DNA"/>
</dbReference>